<dbReference type="PANTHER" id="PTHR31672">
    <property type="entry name" value="BNACNNG10540D PROTEIN"/>
    <property type="match status" value="1"/>
</dbReference>
<reference evidence="2" key="1">
    <citation type="submission" date="2022-12" db="EMBL/GenBank/DDBJ databases">
        <title>Draft genome assemblies for two species of Escallonia (Escalloniales).</title>
        <authorList>
            <person name="Chanderbali A."/>
            <person name="Dervinis C."/>
            <person name="Anghel I."/>
            <person name="Soltis D."/>
            <person name="Soltis P."/>
            <person name="Zapata F."/>
        </authorList>
    </citation>
    <scope>NUCLEOTIDE SEQUENCE</scope>
    <source>
        <strain evidence="2">UCBG92.1500</strain>
        <tissue evidence="2">Leaf</tissue>
    </source>
</reference>
<proteinExistence type="predicted"/>
<keyword evidence="3" id="KW-1185">Reference proteome</keyword>
<evidence type="ECO:0000259" key="1">
    <source>
        <dbReference type="PROSITE" id="PS50181"/>
    </source>
</evidence>
<dbReference type="AlphaFoldDB" id="A0AA88U7U5"/>
<dbReference type="InterPro" id="IPR050796">
    <property type="entry name" value="SCF_F-box_component"/>
</dbReference>
<sequence length="457" mass="52663">MRSYKLPKDVVAEILSWLPVKSLVQFRSVSKHWNSLIQSDWFITQHRNNSRKSKGRLVVNYCHDYANKPNDIGFALYPDETLATPDFELFDQNLYRFQRVYGPCDGVFCLLIGSMSVVLWNPAMREYRQLPAWDIHSSLAPDLFLVDVSFVLTIAACGFDPSANVLKVVWLKEVSVTRNHHILDCPKIDDYRVTLAAVWTPLGDSWRDVDVLVPAYPLFWEPLALHACTDGVLYWTAYNYERRQRVLISFHLGDEVFKETPLPDLIRENGYNLSRFALYNGSISWMCCYNHDSTINRSIHIWVMTEDYQWIKQFSIGPISMTIIPLGIWNNGNLIVSGWDSQLFSVDPNTLHMKDLGLQGNRIKTRAITFDIANRIRPLENKQKVVNGFSQHPHRCVRHCKGGNQQKKGNIVNLCFICMALHTVQPFSLAKNSSRIKQLSTLKVQYKLSYDVQPSKS</sequence>
<dbReference type="EMBL" id="JAVXUO010002303">
    <property type="protein sequence ID" value="KAK2974564.1"/>
    <property type="molecule type" value="Genomic_DNA"/>
</dbReference>
<evidence type="ECO:0000313" key="3">
    <source>
        <dbReference type="Proteomes" id="UP001187471"/>
    </source>
</evidence>
<dbReference type="SUPFAM" id="SSF81383">
    <property type="entry name" value="F-box domain"/>
    <property type="match status" value="1"/>
</dbReference>
<accession>A0AA88U7U5</accession>
<gene>
    <name evidence="2" type="ORF">RJ640_016905</name>
</gene>
<dbReference type="Pfam" id="PF08268">
    <property type="entry name" value="FBA_3"/>
    <property type="match status" value="1"/>
</dbReference>
<dbReference type="PROSITE" id="PS50181">
    <property type="entry name" value="FBOX"/>
    <property type="match status" value="1"/>
</dbReference>
<dbReference type="InterPro" id="IPR036047">
    <property type="entry name" value="F-box-like_dom_sf"/>
</dbReference>
<dbReference type="SMART" id="SM00256">
    <property type="entry name" value="FBOX"/>
    <property type="match status" value="1"/>
</dbReference>
<evidence type="ECO:0000313" key="2">
    <source>
        <dbReference type="EMBL" id="KAK2974564.1"/>
    </source>
</evidence>
<name>A0AA88U7U5_9ASTE</name>
<dbReference type="CDD" id="cd22157">
    <property type="entry name" value="F-box_AtFBW1-like"/>
    <property type="match status" value="1"/>
</dbReference>
<dbReference type="InterPro" id="IPR001810">
    <property type="entry name" value="F-box_dom"/>
</dbReference>
<organism evidence="2 3">
    <name type="scientific">Escallonia rubra</name>
    <dbReference type="NCBI Taxonomy" id="112253"/>
    <lineage>
        <taxon>Eukaryota</taxon>
        <taxon>Viridiplantae</taxon>
        <taxon>Streptophyta</taxon>
        <taxon>Embryophyta</taxon>
        <taxon>Tracheophyta</taxon>
        <taxon>Spermatophyta</taxon>
        <taxon>Magnoliopsida</taxon>
        <taxon>eudicotyledons</taxon>
        <taxon>Gunneridae</taxon>
        <taxon>Pentapetalae</taxon>
        <taxon>asterids</taxon>
        <taxon>campanulids</taxon>
        <taxon>Escalloniales</taxon>
        <taxon>Escalloniaceae</taxon>
        <taxon>Escallonia</taxon>
    </lineage>
</organism>
<dbReference type="Gene3D" id="1.20.1280.50">
    <property type="match status" value="1"/>
</dbReference>
<protein>
    <recommendedName>
        <fullName evidence="1">F-box domain-containing protein</fullName>
    </recommendedName>
</protein>
<comment type="caution">
    <text evidence="2">The sequence shown here is derived from an EMBL/GenBank/DDBJ whole genome shotgun (WGS) entry which is preliminary data.</text>
</comment>
<dbReference type="PANTHER" id="PTHR31672:SF13">
    <property type="entry name" value="F-BOX PROTEIN CPR30-LIKE"/>
    <property type="match status" value="1"/>
</dbReference>
<dbReference type="InterPro" id="IPR017451">
    <property type="entry name" value="F-box-assoc_interact_dom"/>
</dbReference>
<dbReference type="Proteomes" id="UP001187471">
    <property type="component" value="Unassembled WGS sequence"/>
</dbReference>
<dbReference type="Pfam" id="PF00646">
    <property type="entry name" value="F-box"/>
    <property type="match status" value="1"/>
</dbReference>
<dbReference type="NCBIfam" id="TIGR01640">
    <property type="entry name" value="F_box_assoc_1"/>
    <property type="match status" value="1"/>
</dbReference>
<feature type="domain" description="F-box" evidence="1">
    <location>
        <begin position="1"/>
        <end position="46"/>
    </location>
</feature>
<dbReference type="InterPro" id="IPR013187">
    <property type="entry name" value="F-box-assoc_dom_typ3"/>
</dbReference>